<evidence type="ECO:0000313" key="1">
    <source>
        <dbReference type="EMBL" id="SDX86726.1"/>
    </source>
</evidence>
<evidence type="ECO:0000313" key="2">
    <source>
        <dbReference type="Proteomes" id="UP000243778"/>
    </source>
</evidence>
<dbReference type="OrthoDB" id="6885434at2"/>
<organism evidence="1 2">
    <name type="scientific">Pseudomonas kuykendallii</name>
    <dbReference type="NCBI Taxonomy" id="1007099"/>
    <lineage>
        <taxon>Bacteria</taxon>
        <taxon>Pseudomonadati</taxon>
        <taxon>Pseudomonadota</taxon>
        <taxon>Gammaproteobacteria</taxon>
        <taxon>Pseudomonadales</taxon>
        <taxon>Pseudomonadaceae</taxon>
        <taxon>Pseudomonas</taxon>
    </lineage>
</organism>
<sequence length="264" mass="29456">MNIIKDPIYALIIFTITNACYTNSQACTLYSREDLYNPITIDNSSVIGFKISSISIDQNEDIFPVIMVKRNCDTGSEAKIAELPYLGDPGKVGSAFLADSDFDGTPEIFVIHRTVLYSDTGVNYGSDYFTTLVYKSSGALNYKLSERISSYFGAGGDVLSSTASDTLTYEYPYKSEAAIRNRIASAPYKAWLENKSITTRILRKTFLYDNANVADRTSKYLISGDRVQVFSQNAGWLAVVFEDKENITRGWIQCKDTLECVNHP</sequence>
<dbReference type="STRING" id="1007099.SAMN05216287_3950"/>
<protein>
    <recommendedName>
        <fullName evidence="3">SH3 domain-containing protein</fullName>
    </recommendedName>
</protein>
<proteinExistence type="predicted"/>
<dbReference type="EMBL" id="FNNU01000007">
    <property type="protein sequence ID" value="SDX86726.1"/>
    <property type="molecule type" value="Genomic_DNA"/>
</dbReference>
<keyword evidence="2" id="KW-1185">Reference proteome</keyword>
<dbReference type="Proteomes" id="UP000243778">
    <property type="component" value="Unassembled WGS sequence"/>
</dbReference>
<name>A0A1H3F6W6_9PSED</name>
<evidence type="ECO:0008006" key="3">
    <source>
        <dbReference type="Google" id="ProtNLM"/>
    </source>
</evidence>
<reference evidence="2" key="1">
    <citation type="submission" date="2016-10" db="EMBL/GenBank/DDBJ databases">
        <authorList>
            <person name="Varghese N."/>
            <person name="Submissions S."/>
        </authorList>
    </citation>
    <scope>NUCLEOTIDE SEQUENCE [LARGE SCALE GENOMIC DNA]</scope>
    <source>
        <strain evidence="2">NRRL B-59562</strain>
    </source>
</reference>
<accession>A0A1H3F6W6</accession>
<gene>
    <name evidence="1" type="ORF">SAMN05216287_3950</name>
</gene>
<dbReference type="AlphaFoldDB" id="A0A1H3F6W6"/>
<dbReference type="RefSeq" id="WP_139210761.1">
    <property type="nucleotide sequence ID" value="NZ_FNNU01000007.1"/>
</dbReference>